<dbReference type="HOGENOM" id="CLU_000422_13_3_7"/>
<evidence type="ECO:0000256" key="3">
    <source>
        <dbReference type="ARBA" id="ARBA00023014"/>
    </source>
</evidence>
<dbReference type="InterPro" id="IPR006963">
    <property type="entry name" value="Mopterin_OxRdtase_4Fe-4S_dom"/>
</dbReference>
<proteinExistence type="predicted"/>
<evidence type="ECO:0000313" key="6">
    <source>
        <dbReference type="Proteomes" id="UP000002216"/>
    </source>
</evidence>
<organism evidence="5 6">
    <name type="scientific">Desulfomicrobium baculatum (strain DSM 4028 / VKM B-1378 / X)</name>
    <name type="common">Desulfovibrio baculatus</name>
    <dbReference type="NCBI Taxonomy" id="525897"/>
    <lineage>
        <taxon>Bacteria</taxon>
        <taxon>Pseudomonadati</taxon>
        <taxon>Thermodesulfobacteriota</taxon>
        <taxon>Desulfovibrionia</taxon>
        <taxon>Desulfovibrionales</taxon>
        <taxon>Desulfomicrobiaceae</taxon>
        <taxon>Desulfomicrobium</taxon>
    </lineage>
</organism>
<dbReference type="Gene3D" id="3.40.50.740">
    <property type="match status" value="1"/>
</dbReference>
<dbReference type="InterPro" id="IPR009010">
    <property type="entry name" value="Asp_de-COase-like_dom_sf"/>
</dbReference>
<evidence type="ECO:0000256" key="1">
    <source>
        <dbReference type="ARBA" id="ARBA00022723"/>
    </source>
</evidence>
<dbReference type="Gene3D" id="2.20.25.90">
    <property type="entry name" value="ADC-like domains"/>
    <property type="match status" value="1"/>
</dbReference>
<keyword evidence="2" id="KW-0408">Iron</keyword>
<dbReference type="AlphaFoldDB" id="C7LT80"/>
<dbReference type="InterPro" id="IPR050612">
    <property type="entry name" value="Prok_Mopterin_Oxidored"/>
</dbReference>
<evidence type="ECO:0000259" key="4">
    <source>
        <dbReference type="SMART" id="SM00926"/>
    </source>
</evidence>
<dbReference type="KEGG" id="dba:Dbac_0177"/>
<dbReference type="RefSeq" id="WP_012805389.1">
    <property type="nucleotide sequence ID" value="NC_013173.1"/>
</dbReference>
<gene>
    <name evidence="5" type="ordered locus">Dbac_0177</name>
</gene>
<dbReference type="eggNOG" id="COG0243">
    <property type="taxonomic scope" value="Bacteria"/>
</dbReference>
<keyword evidence="3" id="KW-0411">Iron-sulfur</keyword>
<protein>
    <submittedName>
        <fullName evidence="5">Molybdopterin oxidoreductase</fullName>
    </submittedName>
</protein>
<sequence length="633" mass="68777">MTITACTLDCPDACSLVAESGVDGLRLRGNPDHPFTRGFACPKLDVHRRRQISPHRLRSPRLKVDGRWQDISWDEAMGLCAEKIALYRDEPRSILHVRGSGNRGVIKALSNLFFRRLGASGLHGSLCDEAGIAACTEDFGCLRTNDISDILNTSALVNWGRDLARGSVHTAALVRALRKKGVPVLTIAPGEDTAKGFTDHFVRVRPGTDRFLAAAVLREVLRRQGIAPEVGAACRDLAGFEELLAGCGPELLEWCGATPADVALLADHYAGPMPVATLLGWGLQRYCFGGQNVRFINALAMLSGQVGRSGGGTYYGLSSMANFELPWKTETAYGRTLLMPDLARELRRADPPVRMAWIECINPANQFPEAAEVARALAGLDFVVVADAFMTDTAEVADLILPVALMLEQEDVVGSFLHEYVQLSAKAVEPPQGVRTDHRILSDLGARLSPPVTLPGPEEALRQALGSSTLNGSLEELRSRGYVRSTHGPVAFEGLRFGHADGLYRLPPRLDPPMTTMDDGYPLQLLTLINRRFVHSQILPEDQTGEPVVSVHPRTLEGLGIEPGAGWLVTALGRLAVLFAADESMHPDCAVYRRGPWGKLGGGVNRIIGFVETDMGGVGAYYEQRCRLERRGQ</sequence>
<reference evidence="5 6" key="1">
    <citation type="journal article" date="2009" name="Stand. Genomic Sci.">
        <title>Complete genome sequence of Desulfomicrobium baculatum type strain (X).</title>
        <authorList>
            <person name="Copeland A."/>
            <person name="Spring S."/>
            <person name="Goker M."/>
            <person name="Schneider S."/>
            <person name="Lapidus A."/>
            <person name="Del Rio T.G."/>
            <person name="Tice H."/>
            <person name="Cheng J.F."/>
            <person name="Chen F."/>
            <person name="Nolan M."/>
            <person name="Bruce D."/>
            <person name="Goodwin L."/>
            <person name="Pitluck S."/>
            <person name="Ivanova N."/>
            <person name="Mavrommatis K."/>
            <person name="Ovchinnikova G."/>
            <person name="Pati A."/>
            <person name="Chen A."/>
            <person name="Palaniappan K."/>
            <person name="Land M."/>
            <person name="Hauser L."/>
            <person name="Chang Y.J."/>
            <person name="Jeffries C.C."/>
            <person name="Meincke L."/>
            <person name="Sims D."/>
            <person name="Brettin T."/>
            <person name="Detter J.C."/>
            <person name="Han C."/>
            <person name="Chain P."/>
            <person name="Bristow J."/>
            <person name="Eisen J.A."/>
            <person name="Markowitz V."/>
            <person name="Hugenholtz P."/>
            <person name="Kyrpides N.C."/>
            <person name="Klenk H.P."/>
            <person name="Lucas S."/>
        </authorList>
    </citation>
    <scope>NUCLEOTIDE SEQUENCE [LARGE SCALE GENOMIC DNA]</scope>
    <source>
        <strain evidence="6">DSM 4028 / VKM B-1378 / X</strain>
    </source>
</reference>
<dbReference type="EMBL" id="CP001629">
    <property type="protein sequence ID" value="ACU88304.1"/>
    <property type="molecule type" value="Genomic_DNA"/>
</dbReference>
<dbReference type="Proteomes" id="UP000002216">
    <property type="component" value="Chromosome"/>
</dbReference>
<dbReference type="InterPro" id="IPR006656">
    <property type="entry name" value="Mopterin_OxRdtase"/>
</dbReference>
<dbReference type="STRING" id="525897.Dbac_0177"/>
<dbReference type="GO" id="GO:0016491">
    <property type="term" value="F:oxidoreductase activity"/>
    <property type="evidence" value="ECO:0007669"/>
    <property type="project" value="InterPro"/>
</dbReference>
<dbReference type="SMART" id="SM00926">
    <property type="entry name" value="Molybdop_Fe4S4"/>
    <property type="match status" value="1"/>
</dbReference>
<dbReference type="PANTHER" id="PTHR43742">
    <property type="entry name" value="TRIMETHYLAMINE-N-OXIDE REDUCTASE"/>
    <property type="match status" value="1"/>
</dbReference>
<evidence type="ECO:0000313" key="5">
    <source>
        <dbReference type="EMBL" id="ACU88304.1"/>
    </source>
</evidence>
<feature type="domain" description="4Fe-4S Mo/W bis-MGD-type" evidence="4">
    <location>
        <begin position="1"/>
        <end position="49"/>
    </location>
</feature>
<dbReference type="Pfam" id="PF00384">
    <property type="entry name" value="Molybdopterin"/>
    <property type="match status" value="1"/>
</dbReference>
<dbReference type="SUPFAM" id="SSF50692">
    <property type="entry name" value="ADC-like"/>
    <property type="match status" value="1"/>
</dbReference>
<evidence type="ECO:0000256" key="2">
    <source>
        <dbReference type="ARBA" id="ARBA00023004"/>
    </source>
</evidence>
<name>C7LT80_DESBD</name>
<dbReference type="PANTHER" id="PTHR43742:SF6">
    <property type="entry name" value="OXIDOREDUCTASE YYAE-RELATED"/>
    <property type="match status" value="1"/>
</dbReference>
<keyword evidence="6" id="KW-1185">Reference proteome</keyword>
<dbReference type="SUPFAM" id="SSF53706">
    <property type="entry name" value="Formate dehydrogenase/DMSO reductase, domains 1-3"/>
    <property type="match status" value="1"/>
</dbReference>
<dbReference type="GO" id="GO:0046872">
    <property type="term" value="F:metal ion binding"/>
    <property type="evidence" value="ECO:0007669"/>
    <property type="project" value="UniProtKB-KW"/>
</dbReference>
<dbReference type="GO" id="GO:0051536">
    <property type="term" value="F:iron-sulfur cluster binding"/>
    <property type="evidence" value="ECO:0007669"/>
    <property type="project" value="UniProtKB-KW"/>
</dbReference>
<dbReference type="Gene3D" id="3.30.2070.10">
    <property type="entry name" value="Formate dehydrogenase/DMSO reductase"/>
    <property type="match status" value="1"/>
</dbReference>
<dbReference type="Gene3D" id="3.40.228.10">
    <property type="entry name" value="Dimethylsulfoxide Reductase, domain 2"/>
    <property type="match status" value="1"/>
</dbReference>
<accession>C7LT80</accession>
<dbReference type="Gene3D" id="2.40.40.20">
    <property type="match status" value="1"/>
</dbReference>
<keyword evidence="1" id="KW-0479">Metal-binding</keyword>